<evidence type="ECO:0000256" key="1">
    <source>
        <dbReference type="ARBA" id="ARBA00022801"/>
    </source>
</evidence>
<dbReference type="GO" id="GO:0016791">
    <property type="term" value="F:phosphatase activity"/>
    <property type="evidence" value="ECO:0007669"/>
    <property type="project" value="TreeGrafter"/>
</dbReference>
<protein>
    <submittedName>
        <fullName evidence="3">Stage II sporulation protein E (SpoIIE)</fullName>
    </submittedName>
</protein>
<dbReference type="InterPro" id="IPR052016">
    <property type="entry name" value="Bact_Sigma-Reg"/>
</dbReference>
<evidence type="ECO:0000313" key="3">
    <source>
        <dbReference type="EMBL" id="CUA81453.1"/>
    </source>
</evidence>
<dbReference type="SMART" id="SM00331">
    <property type="entry name" value="PP2C_SIG"/>
    <property type="match status" value="1"/>
</dbReference>
<organism evidence="3 4">
    <name type="scientific">Gulbenkiania indica</name>
    <dbReference type="NCBI Taxonomy" id="375574"/>
    <lineage>
        <taxon>Bacteria</taxon>
        <taxon>Pseudomonadati</taxon>
        <taxon>Pseudomonadota</taxon>
        <taxon>Betaproteobacteria</taxon>
        <taxon>Neisseriales</taxon>
        <taxon>Chromobacteriaceae</taxon>
        <taxon>Gulbenkiania</taxon>
    </lineage>
</organism>
<dbReference type="InterPro" id="IPR036457">
    <property type="entry name" value="PPM-type-like_dom_sf"/>
</dbReference>
<dbReference type="RefSeq" id="WP_055433089.1">
    <property type="nucleotide sequence ID" value="NZ_CYHA01000001.1"/>
</dbReference>
<gene>
    <name evidence="3" type="ORF">Ga0061063_0295</name>
</gene>
<dbReference type="Pfam" id="PF07228">
    <property type="entry name" value="SpoIIE"/>
    <property type="match status" value="1"/>
</dbReference>
<dbReference type="Proteomes" id="UP000243535">
    <property type="component" value="Unassembled WGS sequence"/>
</dbReference>
<accession>A0A0K6GSC1</accession>
<dbReference type="STRING" id="375574.GCA_001418035_00095"/>
<dbReference type="AlphaFoldDB" id="A0A0K6GSC1"/>
<proteinExistence type="predicted"/>
<keyword evidence="4" id="KW-1185">Reference proteome</keyword>
<dbReference type="EMBL" id="CYHA01000001">
    <property type="protein sequence ID" value="CUA81453.1"/>
    <property type="molecule type" value="Genomic_DNA"/>
</dbReference>
<dbReference type="OrthoDB" id="344775at2"/>
<evidence type="ECO:0000259" key="2">
    <source>
        <dbReference type="SMART" id="SM00331"/>
    </source>
</evidence>
<dbReference type="PANTHER" id="PTHR43156:SF2">
    <property type="entry name" value="STAGE II SPORULATION PROTEIN E"/>
    <property type="match status" value="1"/>
</dbReference>
<dbReference type="Gene3D" id="3.60.40.10">
    <property type="entry name" value="PPM-type phosphatase domain"/>
    <property type="match status" value="1"/>
</dbReference>
<feature type="domain" description="PPM-type phosphatase" evidence="2">
    <location>
        <begin position="138"/>
        <end position="330"/>
    </location>
</feature>
<sequence length="335" mass="36258">MTILAAVSAALRHAIEDDPWLQGLDWRFEGAPDTRTELVILEGAQPESLLQNGNPPVWWFGPSPHCWDPPRGVDVFSRVPSLDGLRARLVVWLWRQGRAVPVGFSATPRLFSHGCGQASLALSQGRGRLELALAPLEGQGGDIALVLEDAQGSLLVLGDAIGHGLEAEMDALLFALAVLQHLSANRLDNEQLAGLDRFLRDSMADQRFVAATVLRVDWQARRLALVNAGMPEVVVRINGAWQARYGARRPAFGLGEPGHCDDAIQQAPLLPSSEWVLHSDGLDAGRMDRYWSETASHKNPDNGILRAIPSLSALATDDLADDLSCMVLTVAGSLN</sequence>
<name>A0A0K6GSC1_9NEIS</name>
<evidence type="ECO:0000313" key="4">
    <source>
        <dbReference type="Proteomes" id="UP000243535"/>
    </source>
</evidence>
<dbReference type="InterPro" id="IPR001932">
    <property type="entry name" value="PPM-type_phosphatase-like_dom"/>
</dbReference>
<dbReference type="PANTHER" id="PTHR43156">
    <property type="entry name" value="STAGE II SPORULATION PROTEIN E-RELATED"/>
    <property type="match status" value="1"/>
</dbReference>
<reference evidence="4" key="1">
    <citation type="submission" date="2015-08" db="EMBL/GenBank/DDBJ databases">
        <authorList>
            <person name="Varghese N."/>
        </authorList>
    </citation>
    <scope>NUCLEOTIDE SEQUENCE [LARGE SCALE GENOMIC DNA]</scope>
    <source>
        <strain evidence="4">DSM 17901</strain>
    </source>
</reference>
<keyword evidence="1" id="KW-0378">Hydrolase</keyword>